<name>A0A7X0MP81_9SPHN</name>
<evidence type="ECO:0000259" key="1">
    <source>
        <dbReference type="PROSITE" id="PS50234"/>
    </source>
</evidence>
<dbReference type="Gene3D" id="3.40.50.410">
    <property type="entry name" value="von Willebrand factor, type A domain"/>
    <property type="match status" value="2"/>
</dbReference>
<dbReference type="AlphaFoldDB" id="A0A7X0MP81"/>
<protein>
    <recommendedName>
        <fullName evidence="1">VWFA domain-containing protein</fullName>
    </recommendedName>
</protein>
<dbReference type="InterPro" id="IPR036465">
    <property type="entry name" value="vWFA_dom_sf"/>
</dbReference>
<organism evidence="2 3">
    <name type="scientific">Sphingomonas endophytica</name>
    <dbReference type="NCBI Taxonomy" id="869719"/>
    <lineage>
        <taxon>Bacteria</taxon>
        <taxon>Pseudomonadati</taxon>
        <taxon>Pseudomonadota</taxon>
        <taxon>Alphaproteobacteria</taxon>
        <taxon>Sphingomonadales</taxon>
        <taxon>Sphingomonadaceae</taxon>
        <taxon>Sphingomonas</taxon>
    </lineage>
</organism>
<reference evidence="2 3" key="2">
    <citation type="submission" date="2020-08" db="EMBL/GenBank/DDBJ databases">
        <authorList>
            <person name="Partida-Martinez L."/>
            <person name="Huntemann M."/>
            <person name="Clum A."/>
            <person name="Wang J."/>
            <person name="Palaniappan K."/>
            <person name="Ritter S."/>
            <person name="Chen I.-M."/>
            <person name="Stamatis D."/>
            <person name="Reddy T."/>
            <person name="O'Malley R."/>
            <person name="Daum C."/>
            <person name="Shapiro N."/>
            <person name="Ivanova N."/>
            <person name="Kyrpides N."/>
            <person name="Woyke T."/>
        </authorList>
    </citation>
    <scope>NUCLEOTIDE SEQUENCE [LARGE SCALE GENOMIC DNA]</scope>
    <source>
        <strain evidence="2 3">AS3.13</strain>
    </source>
</reference>
<dbReference type="EMBL" id="JACHBT010000018">
    <property type="protein sequence ID" value="MBB6506164.1"/>
    <property type="molecule type" value="Genomic_DNA"/>
</dbReference>
<dbReference type="Proteomes" id="UP000522313">
    <property type="component" value="Unassembled WGS sequence"/>
</dbReference>
<dbReference type="InterPro" id="IPR002035">
    <property type="entry name" value="VWF_A"/>
</dbReference>
<sequence>MARAYLVRTRLQQACDAAVLAGRLSMGAQSWGTAAQQDADQYFLSNFQPGQYGSNGSQIVYEPRGTSTIHAIASANVPLLIMKLFGFRAMTMQATCDAQMELPNADIMFVLDTTLSMAESNPGDSVSRIAALRSSVQKFYDVMQKSKGSETRLRYGFVPYSSTVNVGTLLKPDWLVSRWTYQSRVAREIEQMPKEAPEFVTVADGDWYTTGGTSTTTQSVIASEKCTATTVLNYTTRQEDLVKNADGTASWVIVHTVNNIERSARLSGGICTVTETTYKDYVKKRKEKKIKNPDAGTTTYENRYWWDYAPIEYSVAALKGADGIGNVAGGEFTAQVANDHQSRTIRWKRDNACIEERQSSLNHDAMTAEPGYDLDVDTIPIAGDARTQWRPALPGLVYSRKQWNMNDIQSDRWGSPTEVLHTYDNYITPSSDAAVRAACPTYARKLATIDATTLSNYLVSLKPAGLTYHDVGFLWGLRLLSPQGLFASENQPPLGSKLARHLIFMTDGQTETHVADYDAYGLSALDRRRTPSGRLPTAAEQNTLVEKRLASLCLVAKAKGITVWVIAFGTSLTPLLDGCAAQGHAFEAKSALELETAFSDIAKRISHLRLVR</sequence>
<feature type="domain" description="VWFA" evidence="1">
    <location>
        <begin position="106"/>
        <end position="220"/>
    </location>
</feature>
<gene>
    <name evidence="2" type="ORF">F4693_003161</name>
</gene>
<dbReference type="PROSITE" id="PS50234">
    <property type="entry name" value="VWFA"/>
    <property type="match status" value="1"/>
</dbReference>
<evidence type="ECO:0000313" key="3">
    <source>
        <dbReference type="Proteomes" id="UP000522313"/>
    </source>
</evidence>
<reference evidence="2 3" key="1">
    <citation type="submission" date="2020-08" db="EMBL/GenBank/DDBJ databases">
        <title>The Agave Microbiome: Exploring the role of microbial communities in plant adaptations to desert environments.</title>
        <authorList>
            <person name="Partida-Martinez L.P."/>
        </authorList>
    </citation>
    <scope>NUCLEOTIDE SEQUENCE [LARGE SCALE GENOMIC DNA]</scope>
    <source>
        <strain evidence="2 3">AS3.13</strain>
    </source>
</reference>
<comment type="caution">
    <text evidence="2">The sequence shown here is derived from an EMBL/GenBank/DDBJ whole genome shotgun (WGS) entry which is preliminary data.</text>
</comment>
<evidence type="ECO:0000313" key="2">
    <source>
        <dbReference type="EMBL" id="MBB6506164.1"/>
    </source>
</evidence>
<accession>A0A7X0MP81</accession>
<dbReference type="SUPFAM" id="SSF53300">
    <property type="entry name" value="vWA-like"/>
    <property type="match status" value="1"/>
</dbReference>
<proteinExistence type="predicted"/>